<proteinExistence type="predicted"/>
<dbReference type="AlphaFoldDB" id="A0AAN7PFF0"/>
<gene>
    <name evidence="1" type="ORF">RN001_000514</name>
</gene>
<dbReference type="EMBL" id="JARPUR010000001">
    <property type="protein sequence ID" value="KAK4884243.1"/>
    <property type="molecule type" value="Genomic_DNA"/>
</dbReference>
<protein>
    <submittedName>
        <fullName evidence="1">Uncharacterized protein</fullName>
    </submittedName>
</protein>
<reference evidence="2" key="1">
    <citation type="submission" date="2023-01" db="EMBL/GenBank/DDBJ databases">
        <title>Key to firefly adult light organ development and bioluminescence: homeobox transcription factors regulate luciferase expression and transportation to peroxisome.</title>
        <authorList>
            <person name="Fu X."/>
        </authorList>
    </citation>
    <scope>NUCLEOTIDE SEQUENCE [LARGE SCALE GENOMIC DNA]</scope>
</reference>
<keyword evidence="2" id="KW-1185">Reference proteome</keyword>
<sequence>MKFQETPIVNRRTIKKIQKALKEIANILFSVFIHKFSLGKRDKHMTTNVRFQKQLLLDNEDTLRDDDNRSCEKNYTNSLIATIESTLMQLVNENKEFQRQVLRQLHVLNARIKEMMENQEIFIKFEESSSLQVKEIQAVTIHSEEM</sequence>
<accession>A0AAN7PFF0</accession>
<evidence type="ECO:0000313" key="1">
    <source>
        <dbReference type="EMBL" id="KAK4884243.1"/>
    </source>
</evidence>
<name>A0AAN7PFF0_9COLE</name>
<comment type="caution">
    <text evidence="1">The sequence shown here is derived from an EMBL/GenBank/DDBJ whole genome shotgun (WGS) entry which is preliminary data.</text>
</comment>
<evidence type="ECO:0000313" key="2">
    <source>
        <dbReference type="Proteomes" id="UP001353858"/>
    </source>
</evidence>
<organism evidence="1 2">
    <name type="scientific">Aquatica leii</name>
    <dbReference type="NCBI Taxonomy" id="1421715"/>
    <lineage>
        <taxon>Eukaryota</taxon>
        <taxon>Metazoa</taxon>
        <taxon>Ecdysozoa</taxon>
        <taxon>Arthropoda</taxon>
        <taxon>Hexapoda</taxon>
        <taxon>Insecta</taxon>
        <taxon>Pterygota</taxon>
        <taxon>Neoptera</taxon>
        <taxon>Endopterygota</taxon>
        <taxon>Coleoptera</taxon>
        <taxon>Polyphaga</taxon>
        <taxon>Elateriformia</taxon>
        <taxon>Elateroidea</taxon>
        <taxon>Lampyridae</taxon>
        <taxon>Luciolinae</taxon>
        <taxon>Aquatica</taxon>
    </lineage>
</organism>
<dbReference type="Proteomes" id="UP001353858">
    <property type="component" value="Unassembled WGS sequence"/>
</dbReference>